<feature type="chain" id="PRO_5047363940" evidence="2">
    <location>
        <begin position="22"/>
        <end position="496"/>
    </location>
</feature>
<dbReference type="Proteomes" id="UP001433268">
    <property type="component" value="Unassembled WGS sequence"/>
</dbReference>
<organism evidence="3 4">
    <name type="scientific">Apiospora hydei</name>
    <dbReference type="NCBI Taxonomy" id="1337664"/>
    <lineage>
        <taxon>Eukaryota</taxon>
        <taxon>Fungi</taxon>
        <taxon>Dikarya</taxon>
        <taxon>Ascomycota</taxon>
        <taxon>Pezizomycotina</taxon>
        <taxon>Sordariomycetes</taxon>
        <taxon>Xylariomycetidae</taxon>
        <taxon>Amphisphaeriales</taxon>
        <taxon>Apiosporaceae</taxon>
        <taxon>Apiospora</taxon>
    </lineage>
</organism>
<evidence type="ECO:0000256" key="2">
    <source>
        <dbReference type="SAM" id="SignalP"/>
    </source>
</evidence>
<sequence length="496" mass="54754">MQPMPGQGLLAWFLLFGGSLADYHSVHCDSLTIHSQADFNTTVGEKGCQVIDQDVVLASDATGDISLDGIDVIEGSLRCEDGSQVTALRHEGIWDIYGDLILRDMPKLQTVDFKNLLQMGDRYGTPTGGKVVLEDLPAGSSIDLSELAKLSEFHAVDLPRLNVLSHKRYTPSLRRQHRRGPQHRPLGPGSRIAARRWRQYAKRRTAHSQRLPHRPRVGPQEARERRQRGQHGHRPAQQLHRAPEPSPWTATRPSWSIPSRASGAHRCPACASSGSAAARPTSTSSSSATAACPRPSALTASAVSTCRAVRTLRGSRPTSSITPSSTVPRPRRGRWCCATCRACTCTRTRRTAIGGQQGRGGEGGVNSHGHDEWVDGCCRTGGLEEDWHHTNSRHDRCMADFETVVLEENITNNFFEDFLFAFWGRGGGNFATFWHEDQAIGSPIDIRKHGRVTERFEVTSTDMGFNCTAMDEMRGVGLFPGVYSYNWRTAPVRRDA</sequence>
<name>A0ABR1UVI9_9PEZI</name>
<keyword evidence="2" id="KW-0732">Signal</keyword>
<gene>
    <name evidence="3" type="ORF">PG997_014188</name>
</gene>
<dbReference type="RefSeq" id="XP_066660690.1">
    <property type="nucleotide sequence ID" value="XM_066818502.1"/>
</dbReference>
<evidence type="ECO:0000313" key="4">
    <source>
        <dbReference type="Proteomes" id="UP001433268"/>
    </source>
</evidence>
<dbReference type="GeneID" id="92051562"/>
<feature type="compositionally biased region" description="Low complexity" evidence="1">
    <location>
        <begin position="269"/>
        <end position="294"/>
    </location>
</feature>
<feature type="signal peptide" evidence="2">
    <location>
        <begin position="1"/>
        <end position="21"/>
    </location>
</feature>
<evidence type="ECO:0000313" key="3">
    <source>
        <dbReference type="EMBL" id="KAK8062091.1"/>
    </source>
</evidence>
<reference evidence="3 4" key="1">
    <citation type="submission" date="2023-01" db="EMBL/GenBank/DDBJ databases">
        <title>Analysis of 21 Apiospora genomes using comparative genomics revels a genus with tremendous synthesis potential of carbohydrate active enzymes and secondary metabolites.</title>
        <authorList>
            <person name="Sorensen T."/>
        </authorList>
    </citation>
    <scope>NUCLEOTIDE SEQUENCE [LARGE SCALE GENOMIC DNA]</scope>
    <source>
        <strain evidence="3 4">CBS 114990</strain>
    </source>
</reference>
<comment type="caution">
    <text evidence="3">The sequence shown here is derived from an EMBL/GenBank/DDBJ whole genome shotgun (WGS) entry which is preliminary data.</text>
</comment>
<protein>
    <submittedName>
        <fullName evidence="3">Uncharacterized protein</fullName>
    </submittedName>
</protein>
<keyword evidence="4" id="KW-1185">Reference proteome</keyword>
<feature type="compositionally biased region" description="Basic residues" evidence="1">
    <location>
        <begin position="225"/>
        <end position="234"/>
    </location>
</feature>
<evidence type="ECO:0000256" key="1">
    <source>
        <dbReference type="SAM" id="MobiDB-lite"/>
    </source>
</evidence>
<feature type="compositionally biased region" description="Polar residues" evidence="1">
    <location>
        <begin position="248"/>
        <end position="259"/>
    </location>
</feature>
<feature type="region of interest" description="Disordered" evidence="1">
    <location>
        <begin position="169"/>
        <end position="294"/>
    </location>
</feature>
<accession>A0ABR1UVI9</accession>
<feature type="compositionally biased region" description="Basic residues" evidence="1">
    <location>
        <begin position="169"/>
        <end position="182"/>
    </location>
</feature>
<feature type="compositionally biased region" description="Basic residues" evidence="1">
    <location>
        <begin position="193"/>
        <end position="216"/>
    </location>
</feature>
<dbReference type="EMBL" id="JAQQWN010000010">
    <property type="protein sequence ID" value="KAK8062091.1"/>
    <property type="molecule type" value="Genomic_DNA"/>
</dbReference>
<proteinExistence type="predicted"/>